<feature type="compositionally biased region" description="Basic and acidic residues" evidence="5">
    <location>
        <begin position="258"/>
        <end position="288"/>
    </location>
</feature>
<dbReference type="PANTHER" id="PTHR42734">
    <property type="entry name" value="METAL TRANSPORT SYSTEM ATP-BINDING PROTEIN TM_0124-RELATED"/>
    <property type="match status" value="1"/>
</dbReference>
<sequence length="288" mass="31735">MSDHLHEPELALHVEDLTVSYHGKPVLWDIDFDIPPGVMAAIVGPNGAGKSTLIKSVLGLIPPIAGHVTLFGRPYRAQRRRVGYVPQRSSVDWDFPTTALDVVTMGLYGRLGWLRWPGRKERRSAMEALEMVGMQDFAGRQISQLSGGQQQRVFLARALVQNADIYFLDEPMAGVDATTERAIVNILRRLRDEGKTVIVVHHDLQTVRTYFDWLLILNVRVVAQGSVESTYTADNLRSAYGGQIALLDSEAFISRAGSEGRESGHDEAVDTGADRADAAGADVRERTS</sequence>
<keyword evidence="2" id="KW-0813">Transport</keyword>
<dbReference type="PROSITE" id="PS00211">
    <property type="entry name" value="ABC_TRANSPORTER_1"/>
    <property type="match status" value="1"/>
</dbReference>
<evidence type="ECO:0000256" key="2">
    <source>
        <dbReference type="ARBA" id="ARBA00022448"/>
    </source>
</evidence>
<protein>
    <submittedName>
        <fullName evidence="7">Metal ABC transporter ATP-binding protein</fullName>
    </submittedName>
</protein>
<comment type="caution">
    <text evidence="7">The sequence shown here is derived from an EMBL/GenBank/DDBJ whole genome shotgun (WGS) entry which is preliminary data.</text>
</comment>
<feature type="domain" description="ABC transporter" evidence="6">
    <location>
        <begin position="12"/>
        <end position="244"/>
    </location>
</feature>
<comment type="similarity">
    <text evidence="1">Belongs to the ABC transporter superfamily.</text>
</comment>
<dbReference type="SMART" id="SM00382">
    <property type="entry name" value="AAA"/>
    <property type="match status" value="1"/>
</dbReference>
<dbReference type="SUPFAM" id="SSF52540">
    <property type="entry name" value="P-loop containing nucleoside triphosphate hydrolases"/>
    <property type="match status" value="1"/>
</dbReference>
<dbReference type="Pfam" id="PF00005">
    <property type="entry name" value="ABC_tran"/>
    <property type="match status" value="1"/>
</dbReference>
<dbReference type="CDD" id="cd03235">
    <property type="entry name" value="ABC_Metallic_Cations"/>
    <property type="match status" value="1"/>
</dbReference>
<name>A0ABV6G2J1_9GAMM</name>
<feature type="region of interest" description="Disordered" evidence="5">
    <location>
        <begin position="257"/>
        <end position="288"/>
    </location>
</feature>
<reference evidence="7 8" key="1">
    <citation type="submission" date="2024-09" db="EMBL/GenBank/DDBJ databases">
        <authorList>
            <person name="Sun Q."/>
            <person name="Mori K."/>
        </authorList>
    </citation>
    <scope>NUCLEOTIDE SEQUENCE [LARGE SCALE GENOMIC DNA]</scope>
    <source>
        <strain evidence="7 8">CCM 7415</strain>
    </source>
</reference>
<evidence type="ECO:0000256" key="4">
    <source>
        <dbReference type="ARBA" id="ARBA00022840"/>
    </source>
</evidence>
<evidence type="ECO:0000313" key="7">
    <source>
        <dbReference type="EMBL" id="MFC0267651.1"/>
    </source>
</evidence>
<evidence type="ECO:0000256" key="3">
    <source>
        <dbReference type="ARBA" id="ARBA00022741"/>
    </source>
</evidence>
<dbReference type="GO" id="GO:0005524">
    <property type="term" value="F:ATP binding"/>
    <property type="evidence" value="ECO:0007669"/>
    <property type="project" value="UniProtKB-KW"/>
</dbReference>
<evidence type="ECO:0000313" key="8">
    <source>
        <dbReference type="Proteomes" id="UP001589814"/>
    </source>
</evidence>
<evidence type="ECO:0000256" key="5">
    <source>
        <dbReference type="SAM" id="MobiDB-lite"/>
    </source>
</evidence>
<evidence type="ECO:0000256" key="1">
    <source>
        <dbReference type="ARBA" id="ARBA00005417"/>
    </source>
</evidence>
<evidence type="ECO:0000259" key="6">
    <source>
        <dbReference type="PROSITE" id="PS50893"/>
    </source>
</evidence>
<dbReference type="InterPro" id="IPR017871">
    <property type="entry name" value="ABC_transporter-like_CS"/>
</dbReference>
<dbReference type="EMBL" id="JBHLVX010000022">
    <property type="protein sequence ID" value="MFC0267651.1"/>
    <property type="molecule type" value="Genomic_DNA"/>
</dbReference>
<dbReference type="RefSeq" id="WP_019950516.1">
    <property type="nucleotide sequence ID" value="NZ_JBHLVX010000022.1"/>
</dbReference>
<dbReference type="InterPro" id="IPR050153">
    <property type="entry name" value="Metal_Ion_Import_ABC"/>
</dbReference>
<keyword evidence="3" id="KW-0547">Nucleotide-binding</keyword>
<dbReference type="InterPro" id="IPR003593">
    <property type="entry name" value="AAA+_ATPase"/>
</dbReference>
<dbReference type="Proteomes" id="UP001589814">
    <property type="component" value="Unassembled WGS sequence"/>
</dbReference>
<dbReference type="InterPro" id="IPR003439">
    <property type="entry name" value="ABC_transporter-like_ATP-bd"/>
</dbReference>
<accession>A0ABV6G2J1</accession>
<dbReference type="InterPro" id="IPR027417">
    <property type="entry name" value="P-loop_NTPase"/>
</dbReference>
<dbReference type="PROSITE" id="PS50893">
    <property type="entry name" value="ABC_TRANSPORTER_2"/>
    <property type="match status" value="1"/>
</dbReference>
<proteinExistence type="inferred from homology"/>
<gene>
    <name evidence="7" type="ORF">ACFFHW_06520</name>
</gene>
<dbReference type="Gene3D" id="3.40.50.300">
    <property type="entry name" value="P-loop containing nucleotide triphosphate hydrolases"/>
    <property type="match status" value="1"/>
</dbReference>
<dbReference type="PANTHER" id="PTHR42734:SF5">
    <property type="entry name" value="IRON TRANSPORT SYSTEM ATP-BINDING PROTEIN HI_0361-RELATED"/>
    <property type="match status" value="1"/>
</dbReference>
<keyword evidence="8" id="KW-1185">Reference proteome</keyword>
<organism evidence="7 8">
    <name type="scientific">Kushneria aurantia</name>
    <dbReference type="NCBI Taxonomy" id="504092"/>
    <lineage>
        <taxon>Bacteria</taxon>
        <taxon>Pseudomonadati</taxon>
        <taxon>Pseudomonadota</taxon>
        <taxon>Gammaproteobacteria</taxon>
        <taxon>Oceanospirillales</taxon>
        <taxon>Halomonadaceae</taxon>
        <taxon>Kushneria</taxon>
    </lineage>
</organism>
<keyword evidence="4 7" id="KW-0067">ATP-binding</keyword>